<evidence type="ECO:0000313" key="2">
    <source>
        <dbReference type="EMBL" id="CAE4593493.1"/>
    </source>
</evidence>
<organism evidence="2">
    <name type="scientific">Ditylum brightwellii</name>
    <dbReference type="NCBI Taxonomy" id="49249"/>
    <lineage>
        <taxon>Eukaryota</taxon>
        <taxon>Sar</taxon>
        <taxon>Stramenopiles</taxon>
        <taxon>Ochrophyta</taxon>
        <taxon>Bacillariophyta</taxon>
        <taxon>Mediophyceae</taxon>
        <taxon>Lithodesmiophycidae</taxon>
        <taxon>Lithodesmiales</taxon>
        <taxon>Lithodesmiaceae</taxon>
        <taxon>Ditylum</taxon>
    </lineage>
</organism>
<accession>A0A7S4VEM6</accession>
<feature type="region of interest" description="Disordered" evidence="1">
    <location>
        <begin position="250"/>
        <end position="272"/>
    </location>
</feature>
<gene>
    <name evidence="2" type="ORF">DBRI00130_LOCUS7718</name>
</gene>
<proteinExistence type="predicted"/>
<evidence type="ECO:0000256" key="1">
    <source>
        <dbReference type="SAM" id="MobiDB-lite"/>
    </source>
</evidence>
<sequence>MSSNDDGWLVGGGEPGPPTSYKLAAKDSSHVEIMRIGTYRPDWGGISEEDIVSALNSGKILIPQMEVVPTAVVANPDTPPELEIRFDMDPPMPDFDDLSTPLPDNWCIRFVHNQLFKYFEFPSRFCPGPFHSTILRKADFRSPAHKEAYFAKCDAAIKKWRLGGPKPLNNGGWDVDGKPLEETSEYNSGLWLFLDRKNITHFFKPNFLPPYDTREKRELILDFLSEEWDQDELVWKPVAPALKKKYAELDSPREEKKRVGGGICDAPVDPLL</sequence>
<name>A0A7S4VEM6_9STRA</name>
<dbReference type="AlphaFoldDB" id="A0A7S4VEM6"/>
<dbReference type="EMBL" id="HBNS01009583">
    <property type="protein sequence ID" value="CAE4593493.1"/>
    <property type="molecule type" value="Transcribed_RNA"/>
</dbReference>
<protein>
    <submittedName>
        <fullName evidence="2">Uncharacterized protein</fullName>
    </submittedName>
</protein>
<reference evidence="2" key="1">
    <citation type="submission" date="2021-01" db="EMBL/GenBank/DDBJ databases">
        <authorList>
            <person name="Corre E."/>
            <person name="Pelletier E."/>
            <person name="Niang G."/>
            <person name="Scheremetjew M."/>
            <person name="Finn R."/>
            <person name="Kale V."/>
            <person name="Holt S."/>
            <person name="Cochrane G."/>
            <person name="Meng A."/>
            <person name="Brown T."/>
            <person name="Cohen L."/>
        </authorList>
    </citation>
    <scope>NUCLEOTIDE SEQUENCE</scope>
    <source>
        <strain evidence="2">GSO104</strain>
    </source>
</reference>